<feature type="chain" id="PRO_5038488638" evidence="1">
    <location>
        <begin position="27"/>
        <end position="297"/>
    </location>
</feature>
<dbReference type="InterPro" id="IPR029058">
    <property type="entry name" value="AB_hydrolase_fold"/>
</dbReference>
<keyword evidence="1" id="KW-0732">Signal</keyword>
<dbReference type="PANTHER" id="PTHR32015">
    <property type="entry name" value="FASTING INDUCED LIPASE"/>
    <property type="match status" value="1"/>
</dbReference>
<comment type="caution">
    <text evidence="2">The sequence shown here is derived from an EMBL/GenBank/DDBJ whole genome shotgun (WGS) entry which is preliminary data.</text>
</comment>
<dbReference type="InterPro" id="IPR002918">
    <property type="entry name" value="Lipase_EstA/Esterase_EstB"/>
</dbReference>
<dbReference type="SUPFAM" id="SSF53474">
    <property type="entry name" value="alpha/beta-Hydrolases"/>
    <property type="match status" value="1"/>
</dbReference>
<accession>A0A543CPC3</accession>
<proteinExistence type="predicted"/>
<reference evidence="2 3" key="1">
    <citation type="submission" date="2019-06" db="EMBL/GenBank/DDBJ databases">
        <title>Sequencing the genomes of 1000 actinobacteria strains.</title>
        <authorList>
            <person name="Klenk H.-P."/>
        </authorList>
    </citation>
    <scope>NUCLEOTIDE SEQUENCE [LARGE SCALE GENOMIC DNA]</scope>
    <source>
        <strain evidence="2 3">DSM 102200</strain>
    </source>
</reference>
<dbReference type="AlphaFoldDB" id="A0A543CPC3"/>
<name>A0A543CPC3_9ACTN</name>
<keyword evidence="3" id="KW-1185">Reference proteome</keyword>
<dbReference type="RefSeq" id="WP_141957495.1">
    <property type="nucleotide sequence ID" value="NZ_VFOZ01000001.1"/>
</dbReference>
<protein>
    <submittedName>
        <fullName evidence="2">Lipase (Class 2)</fullName>
    </submittedName>
</protein>
<dbReference type="GO" id="GO:0016042">
    <property type="term" value="P:lipid catabolic process"/>
    <property type="evidence" value="ECO:0007669"/>
    <property type="project" value="InterPro"/>
</dbReference>
<evidence type="ECO:0000256" key="1">
    <source>
        <dbReference type="SAM" id="SignalP"/>
    </source>
</evidence>
<sequence length="297" mass="30160">MLPHPRPLRSLLVIATAFLSGGLVLANPLSAGAAGPVDAAKALAAPDLPGANNWSCKPSAAHPRPVVLVHGTFANGTVNWLSDAPILASRGYCVFALTYGAKAGVPVLRAIAPVADSAAQLATFVDGVLAATGTSQVDIVGHSQGGMMPRYYLKFLGGAGKVHTLVGLAPSNHGTTLNGLAILAQAFPGAIDVLNSACPACGDQTIGSSLLARLNSGGDTVPGVAYTVISTRYDEVVTPYSSQFLSGGGTHNVTLQNLCAVDLSEHAAMAFDPIVLHETENALDPAHATKSTCLSHG</sequence>
<dbReference type="OrthoDB" id="8871309at2"/>
<dbReference type="Proteomes" id="UP000316096">
    <property type="component" value="Unassembled WGS sequence"/>
</dbReference>
<dbReference type="GO" id="GO:0016298">
    <property type="term" value="F:lipase activity"/>
    <property type="evidence" value="ECO:0007669"/>
    <property type="project" value="TreeGrafter"/>
</dbReference>
<dbReference type="PANTHER" id="PTHR32015:SF1">
    <property type="entry name" value="LIPASE"/>
    <property type="match status" value="1"/>
</dbReference>
<dbReference type="Pfam" id="PF01674">
    <property type="entry name" value="Lipase_2"/>
    <property type="match status" value="1"/>
</dbReference>
<organism evidence="2 3">
    <name type="scientific">Actinoallomurus bryophytorum</name>
    <dbReference type="NCBI Taxonomy" id="1490222"/>
    <lineage>
        <taxon>Bacteria</taxon>
        <taxon>Bacillati</taxon>
        <taxon>Actinomycetota</taxon>
        <taxon>Actinomycetes</taxon>
        <taxon>Streptosporangiales</taxon>
        <taxon>Thermomonosporaceae</taxon>
        <taxon>Actinoallomurus</taxon>
    </lineage>
</organism>
<evidence type="ECO:0000313" key="3">
    <source>
        <dbReference type="Proteomes" id="UP000316096"/>
    </source>
</evidence>
<gene>
    <name evidence="2" type="ORF">FB559_4602</name>
</gene>
<dbReference type="EMBL" id="VFOZ01000001">
    <property type="protein sequence ID" value="TQL98949.1"/>
    <property type="molecule type" value="Genomic_DNA"/>
</dbReference>
<dbReference type="Gene3D" id="3.40.50.1820">
    <property type="entry name" value="alpha/beta hydrolase"/>
    <property type="match status" value="1"/>
</dbReference>
<feature type="signal peptide" evidence="1">
    <location>
        <begin position="1"/>
        <end position="26"/>
    </location>
</feature>
<evidence type="ECO:0000313" key="2">
    <source>
        <dbReference type="EMBL" id="TQL98949.1"/>
    </source>
</evidence>